<dbReference type="EMBL" id="JAWLKE010000002">
    <property type="protein sequence ID" value="MDV6229948.1"/>
    <property type="molecule type" value="Genomic_DNA"/>
</dbReference>
<accession>A0ABU4AUS5</accession>
<evidence type="ECO:0000259" key="1">
    <source>
        <dbReference type="Pfam" id="PF01557"/>
    </source>
</evidence>
<dbReference type="PANTHER" id="PTHR43211">
    <property type="entry name" value="FUMARYLACETOACETATE HYDROLASE"/>
    <property type="match status" value="1"/>
</dbReference>
<dbReference type="Pfam" id="PF01557">
    <property type="entry name" value="FAA_hydrolase"/>
    <property type="match status" value="1"/>
</dbReference>
<reference evidence="2 3" key="1">
    <citation type="submission" date="2023-10" db="EMBL/GenBank/DDBJ databases">
        <title>Development of a sustainable strategy for remediation of hydrocarbon-contaminated territories based on the waste exchange concept.</title>
        <authorList>
            <person name="Krivoruchko A."/>
        </authorList>
    </citation>
    <scope>NUCLEOTIDE SEQUENCE [LARGE SCALE GENOMIC DNA]</scope>
    <source>
        <strain evidence="2 3">IEGM 1322</strain>
    </source>
</reference>
<dbReference type="GO" id="GO:0016787">
    <property type="term" value="F:hydrolase activity"/>
    <property type="evidence" value="ECO:0007669"/>
    <property type="project" value="UniProtKB-KW"/>
</dbReference>
<keyword evidence="3" id="KW-1185">Reference proteome</keyword>
<organism evidence="2 3">
    <name type="scientific">Rhodococcus cercidiphylli</name>
    <dbReference type="NCBI Taxonomy" id="489916"/>
    <lineage>
        <taxon>Bacteria</taxon>
        <taxon>Bacillati</taxon>
        <taxon>Actinomycetota</taxon>
        <taxon>Actinomycetes</taxon>
        <taxon>Mycobacteriales</taxon>
        <taxon>Nocardiaceae</taxon>
        <taxon>Rhodococcus</taxon>
    </lineage>
</organism>
<dbReference type="PANTHER" id="PTHR43211:SF1">
    <property type="entry name" value="BLL6422 PROTEIN"/>
    <property type="match status" value="1"/>
</dbReference>
<proteinExistence type="predicted"/>
<keyword evidence="2" id="KW-0378">Hydrolase</keyword>
<gene>
    <name evidence="2" type="ORF">R3P95_05250</name>
</gene>
<dbReference type="InterPro" id="IPR011234">
    <property type="entry name" value="Fumarylacetoacetase-like_C"/>
</dbReference>
<dbReference type="RefSeq" id="WP_317547512.1">
    <property type="nucleotide sequence ID" value="NZ_JAWLKE010000002.1"/>
</dbReference>
<dbReference type="SUPFAM" id="SSF56529">
    <property type="entry name" value="FAH"/>
    <property type="match status" value="1"/>
</dbReference>
<dbReference type="InterPro" id="IPR036663">
    <property type="entry name" value="Fumarylacetoacetase_C_sf"/>
</dbReference>
<protein>
    <submittedName>
        <fullName evidence="2">Fumarylacetoacetate hydrolase family protein</fullName>
    </submittedName>
</protein>
<evidence type="ECO:0000313" key="2">
    <source>
        <dbReference type="EMBL" id="MDV6229948.1"/>
    </source>
</evidence>
<comment type="caution">
    <text evidence="2">The sequence shown here is derived from an EMBL/GenBank/DDBJ whole genome shotgun (WGS) entry which is preliminary data.</text>
</comment>
<dbReference type="Gene3D" id="3.90.850.10">
    <property type="entry name" value="Fumarylacetoacetase-like, C-terminal domain"/>
    <property type="match status" value="1"/>
</dbReference>
<sequence>MRLRRLIAADSTDRLAVYAPESGSWVDLDTAVSTLGADESLRPLTRTVLGFLDAGERVRDAASAVVQRAVSEGVAVIDRPAPTLPVVPASLRCFLGWEAHWDLAAHNLVRRNLPKALPFIRGFEAVTRSTFPALRPGPGFDDHPVYYTGNHLTVVADEAPVEWPSYSRALDFELEFGAVVTRPVRDVSERQATAAIGGYVVFDDISARDTQWEEQRRTPFGPVVKTKTFASSMGADIVTADEIAPHLDSLTATVTVNEELWSTTGTAGMRYSVGESLAYASRGENVYPGELLTSGTLPRGCGLELDRWIAPGDRVELSIQRIGSVTNTIGTR</sequence>
<name>A0ABU4AUS5_9NOCA</name>
<feature type="domain" description="Fumarylacetoacetase-like C-terminal" evidence="1">
    <location>
        <begin position="142"/>
        <end position="329"/>
    </location>
</feature>
<evidence type="ECO:0000313" key="3">
    <source>
        <dbReference type="Proteomes" id="UP001185899"/>
    </source>
</evidence>
<dbReference type="Proteomes" id="UP001185899">
    <property type="component" value="Unassembled WGS sequence"/>
</dbReference>